<proteinExistence type="predicted"/>
<evidence type="ECO:0000313" key="2">
    <source>
        <dbReference type="WBParaSite" id="Pan_g13091.t1"/>
    </source>
</evidence>
<protein>
    <submittedName>
        <fullName evidence="2">Uncharacterized protein</fullName>
    </submittedName>
</protein>
<dbReference type="Proteomes" id="UP000492821">
    <property type="component" value="Unassembled WGS sequence"/>
</dbReference>
<keyword evidence="1" id="KW-1185">Reference proteome</keyword>
<organism evidence="1 2">
    <name type="scientific">Panagrellus redivivus</name>
    <name type="common">Microworm</name>
    <dbReference type="NCBI Taxonomy" id="6233"/>
    <lineage>
        <taxon>Eukaryota</taxon>
        <taxon>Metazoa</taxon>
        <taxon>Ecdysozoa</taxon>
        <taxon>Nematoda</taxon>
        <taxon>Chromadorea</taxon>
        <taxon>Rhabditida</taxon>
        <taxon>Tylenchina</taxon>
        <taxon>Panagrolaimomorpha</taxon>
        <taxon>Panagrolaimoidea</taxon>
        <taxon>Panagrolaimidae</taxon>
        <taxon>Panagrellus</taxon>
    </lineage>
</organism>
<dbReference type="WBParaSite" id="Pan_g13091.t1">
    <property type="protein sequence ID" value="Pan_g13091.t1"/>
    <property type="gene ID" value="Pan_g13091"/>
</dbReference>
<evidence type="ECO:0000313" key="1">
    <source>
        <dbReference type="Proteomes" id="UP000492821"/>
    </source>
</evidence>
<reference evidence="1" key="1">
    <citation type="journal article" date="2013" name="Genetics">
        <title>The draft genome and transcriptome of Panagrellus redivivus are shaped by the harsh demands of a free-living lifestyle.</title>
        <authorList>
            <person name="Srinivasan J."/>
            <person name="Dillman A.R."/>
            <person name="Macchietto M.G."/>
            <person name="Heikkinen L."/>
            <person name="Lakso M."/>
            <person name="Fracchia K.M."/>
            <person name="Antoshechkin I."/>
            <person name="Mortazavi A."/>
            <person name="Wong G."/>
            <person name="Sternberg P.W."/>
        </authorList>
    </citation>
    <scope>NUCLEOTIDE SEQUENCE [LARGE SCALE GENOMIC DNA]</scope>
    <source>
        <strain evidence="1">MT8872</strain>
    </source>
</reference>
<sequence>MTLHLVNGTLYCFYNACKELFCIQFMEYSVNVYQYFIPYKRLEIMEPAFDNKIKRSLTSDGIFSAIPAPFPAKEHFAYVFLNRQNT</sequence>
<name>A0A7E4UUS6_PANRE</name>
<accession>A0A7E4UUS6</accession>
<reference evidence="2" key="2">
    <citation type="submission" date="2020-10" db="UniProtKB">
        <authorList>
            <consortium name="WormBaseParasite"/>
        </authorList>
    </citation>
    <scope>IDENTIFICATION</scope>
</reference>
<dbReference type="AlphaFoldDB" id="A0A7E4UUS6"/>